<dbReference type="PANTHER" id="PTHR32305">
    <property type="match status" value="1"/>
</dbReference>
<dbReference type="RefSeq" id="WP_377143763.1">
    <property type="nucleotide sequence ID" value="NZ_JBHTIA010000010.1"/>
</dbReference>
<gene>
    <name evidence="1" type="ORF">ACFQZI_14780</name>
</gene>
<dbReference type="EMBL" id="JBHTIA010000010">
    <property type="protein sequence ID" value="MFD0766126.1"/>
    <property type="molecule type" value="Genomic_DNA"/>
</dbReference>
<evidence type="ECO:0000313" key="2">
    <source>
        <dbReference type="Proteomes" id="UP001597073"/>
    </source>
</evidence>
<dbReference type="Gene3D" id="2.180.10.10">
    <property type="entry name" value="RHS repeat-associated core"/>
    <property type="match status" value="1"/>
</dbReference>
<feature type="non-terminal residue" evidence="1">
    <location>
        <position position="1"/>
    </location>
</feature>
<dbReference type="Proteomes" id="UP001597073">
    <property type="component" value="Unassembled WGS sequence"/>
</dbReference>
<protein>
    <submittedName>
        <fullName evidence="1">RHS repeat-associated core domain-containing protein</fullName>
    </submittedName>
</protein>
<accession>A0ABW2ZJ60</accession>
<proteinExistence type="predicted"/>
<reference evidence="2" key="1">
    <citation type="journal article" date="2019" name="Int. J. Syst. Evol. Microbiol.">
        <title>The Global Catalogue of Microorganisms (GCM) 10K type strain sequencing project: providing services to taxonomists for standard genome sequencing and annotation.</title>
        <authorList>
            <consortium name="The Broad Institute Genomics Platform"/>
            <consortium name="The Broad Institute Genome Sequencing Center for Infectious Disease"/>
            <person name="Wu L."/>
            <person name="Ma J."/>
        </authorList>
    </citation>
    <scope>NUCLEOTIDE SEQUENCE [LARGE SCALE GENOMIC DNA]</scope>
    <source>
        <strain evidence="2">CCUG 60742</strain>
    </source>
</reference>
<comment type="caution">
    <text evidence="1">The sequence shown here is derived from an EMBL/GenBank/DDBJ whole genome shotgun (WGS) entry which is preliminary data.</text>
</comment>
<name>A0ABW2ZJ60_9SPHI</name>
<dbReference type="InterPro" id="IPR050708">
    <property type="entry name" value="T6SS_VgrG/RHS"/>
</dbReference>
<evidence type="ECO:0000313" key="1">
    <source>
        <dbReference type="EMBL" id="MFD0766126.1"/>
    </source>
</evidence>
<dbReference type="InterPro" id="IPR022385">
    <property type="entry name" value="Rhs_assc_core"/>
</dbReference>
<sequence length="175" mass="20142">EGRAARRSDGTYRYEYDLKDHLGNVRLTFQRNASQFKAERLQSDDYYAFGIRRSVPNNVLNNKYLYNGKELQEETSDYDYGARFYDPVIGRWTTIDPLAEKSRKFSPYTYGLDDPIRNIDRDGMFSTHVDEYGTVLKNVDDGDKGVYEHDGKTAKDVEKTYSKTNTGAGGEKLVN</sequence>
<keyword evidence="2" id="KW-1185">Reference proteome</keyword>
<dbReference type="PANTHER" id="PTHR32305:SF15">
    <property type="entry name" value="PROTEIN RHSA-RELATED"/>
    <property type="match status" value="1"/>
</dbReference>
<organism evidence="1 2">
    <name type="scientific">Mucilaginibacter lutimaris</name>
    <dbReference type="NCBI Taxonomy" id="931629"/>
    <lineage>
        <taxon>Bacteria</taxon>
        <taxon>Pseudomonadati</taxon>
        <taxon>Bacteroidota</taxon>
        <taxon>Sphingobacteriia</taxon>
        <taxon>Sphingobacteriales</taxon>
        <taxon>Sphingobacteriaceae</taxon>
        <taxon>Mucilaginibacter</taxon>
    </lineage>
</organism>
<dbReference type="NCBIfam" id="TIGR03696">
    <property type="entry name" value="Rhs_assc_core"/>
    <property type="match status" value="1"/>
</dbReference>